<feature type="region of interest" description="Disordered" evidence="1">
    <location>
        <begin position="1"/>
        <end position="46"/>
    </location>
</feature>
<feature type="region of interest" description="Disordered" evidence="1">
    <location>
        <begin position="65"/>
        <end position="102"/>
    </location>
</feature>
<organism evidence="2">
    <name type="scientific">Cyprideis torosa</name>
    <dbReference type="NCBI Taxonomy" id="163714"/>
    <lineage>
        <taxon>Eukaryota</taxon>
        <taxon>Metazoa</taxon>
        <taxon>Ecdysozoa</taxon>
        <taxon>Arthropoda</taxon>
        <taxon>Crustacea</taxon>
        <taxon>Oligostraca</taxon>
        <taxon>Ostracoda</taxon>
        <taxon>Podocopa</taxon>
        <taxon>Podocopida</taxon>
        <taxon>Cytherocopina</taxon>
        <taxon>Cytheroidea</taxon>
        <taxon>Cytherideidae</taxon>
        <taxon>Cyprideis</taxon>
    </lineage>
</organism>
<proteinExistence type="predicted"/>
<feature type="non-terminal residue" evidence="2">
    <location>
        <position position="1"/>
    </location>
</feature>
<name>A0A7R8WT13_9CRUS</name>
<evidence type="ECO:0000256" key="1">
    <source>
        <dbReference type="SAM" id="MobiDB-lite"/>
    </source>
</evidence>
<sequence>PAGESGRVGKIKGPAGESGRVGKIKGPADVVPSSESTEARMPPGGPLCEISEEEIQRTFSDVIVQHKPDDGSFRPPKRLQADGVDERHFVPFAPKDRDTEKG</sequence>
<dbReference type="EMBL" id="OB689706">
    <property type="protein sequence ID" value="CAD7237591.1"/>
    <property type="molecule type" value="Genomic_DNA"/>
</dbReference>
<gene>
    <name evidence="2" type="ORF">CTOB1V02_LOCUS15406</name>
</gene>
<reference evidence="2" key="1">
    <citation type="submission" date="2020-11" db="EMBL/GenBank/DDBJ databases">
        <authorList>
            <person name="Tran Van P."/>
        </authorList>
    </citation>
    <scope>NUCLEOTIDE SEQUENCE</scope>
</reference>
<accession>A0A7R8WT13</accession>
<protein>
    <submittedName>
        <fullName evidence="2">Uncharacterized protein</fullName>
    </submittedName>
</protein>
<feature type="compositionally biased region" description="Basic and acidic residues" evidence="1">
    <location>
        <begin position="84"/>
        <end position="102"/>
    </location>
</feature>
<evidence type="ECO:0000313" key="2">
    <source>
        <dbReference type="EMBL" id="CAD7237591.1"/>
    </source>
</evidence>
<dbReference type="AlphaFoldDB" id="A0A7R8WT13"/>